<dbReference type="AlphaFoldDB" id="U9SYX1"/>
<evidence type="ECO:0000313" key="1">
    <source>
        <dbReference type="EMBL" id="ERZ99257.1"/>
    </source>
</evidence>
<reference evidence="1" key="1">
    <citation type="submission" date="2013-07" db="EMBL/GenBank/DDBJ databases">
        <title>The genome of an arbuscular mycorrhizal fungus provides insights into the evolution of the oldest plant symbiosis.</title>
        <authorList>
            <consortium name="DOE Joint Genome Institute"/>
            <person name="Tisserant E."/>
            <person name="Malbreil M."/>
            <person name="Kuo A."/>
            <person name="Kohler A."/>
            <person name="Symeonidi A."/>
            <person name="Balestrini R."/>
            <person name="Charron P."/>
            <person name="Duensing N."/>
            <person name="Frei-dit-Frey N."/>
            <person name="Gianinazzi-Pearson V."/>
            <person name="Gilbert B."/>
            <person name="Handa Y."/>
            <person name="Hijri M."/>
            <person name="Kaul R."/>
            <person name="Kawaguchi M."/>
            <person name="Krajinski F."/>
            <person name="Lammers P."/>
            <person name="Lapierre D."/>
            <person name="Masclaux F.G."/>
            <person name="Murat C."/>
            <person name="Morin E."/>
            <person name="Ndikumana S."/>
            <person name="Pagni M."/>
            <person name="Petitpierre D."/>
            <person name="Requena N."/>
            <person name="Rosikiewicz P."/>
            <person name="Riley R."/>
            <person name="Saito K."/>
            <person name="San Clemente H."/>
            <person name="Shapiro H."/>
            <person name="van Tuinen D."/>
            <person name="Becard G."/>
            <person name="Bonfante P."/>
            <person name="Paszkowski U."/>
            <person name="Shachar-Hill Y."/>
            <person name="Young J.P."/>
            <person name="Sanders I.R."/>
            <person name="Henrissat B."/>
            <person name="Rensing S.A."/>
            <person name="Grigoriev I.V."/>
            <person name="Corradi N."/>
            <person name="Roux C."/>
            <person name="Martin F."/>
        </authorList>
    </citation>
    <scope>NUCLEOTIDE SEQUENCE</scope>
    <source>
        <strain evidence="1">DAOM 197198</strain>
    </source>
</reference>
<accession>U9SYX1</accession>
<sequence>MYQRNMMNNFTDNVSISQAIQTNECKFFHYIPEDNNFYHITCQIILRGSVLDDHDYDHGFCYHGSTINYYVKCKLFSRPLIIKILNKKIYGMDIGMNNFERKKSLSLDQILNLERDLKQILPFYLMQNHIPKSEMRMDSNINMNQLHERSTEQMIPMNDNQNNFENGNGFYQNDVVDYTYSVTQPRQQIDFNNISPKSEMRPSFNRNSNSLYRNIGNNIMATPMNDNQNNANEVGGYIHNAIHPQQQVDFNNVSPAEREMRPVYNNRNTNTSHENIKDNLMTTQATSMIDNQKSCLPYQNEVEDTRADLNNFPQRQIPERETIPDYNRNTNSLQNDVLAYDVSTTDNHRDTRNAYPQQYTSDESITTQDIPITAVDRNYDDINDMPCNDHDININSSVTTD</sequence>
<proteinExistence type="predicted"/>
<dbReference type="HOGENOM" id="CLU_060165_0_0_1"/>
<organism evidence="1">
    <name type="scientific">Rhizophagus irregularis (strain DAOM 181602 / DAOM 197198 / MUCL 43194)</name>
    <name type="common">Arbuscular mycorrhizal fungus</name>
    <name type="synonym">Glomus intraradices</name>
    <dbReference type="NCBI Taxonomy" id="747089"/>
    <lineage>
        <taxon>Eukaryota</taxon>
        <taxon>Fungi</taxon>
        <taxon>Fungi incertae sedis</taxon>
        <taxon>Mucoromycota</taxon>
        <taxon>Glomeromycotina</taxon>
        <taxon>Glomeromycetes</taxon>
        <taxon>Glomerales</taxon>
        <taxon>Glomeraceae</taxon>
        <taxon>Rhizophagus</taxon>
    </lineage>
</organism>
<dbReference type="EMBL" id="KI298119">
    <property type="protein sequence ID" value="ERZ99257.1"/>
    <property type="molecule type" value="Genomic_DNA"/>
</dbReference>
<name>U9SYX1_RHIID</name>
<gene>
    <name evidence="1" type="ORF">GLOINDRAFT_9699</name>
</gene>
<protein>
    <submittedName>
        <fullName evidence="1">Uncharacterized protein</fullName>
    </submittedName>
</protein>
<dbReference type="VEuPathDB" id="FungiDB:RhiirFUN_016025"/>